<dbReference type="GO" id="GO:0002098">
    <property type="term" value="P:tRNA wobble uridine modification"/>
    <property type="evidence" value="ECO:0007669"/>
    <property type="project" value="TreeGrafter"/>
</dbReference>
<dbReference type="HAMAP" id="MF_01102">
    <property type="entry name" value="MnmC"/>
    <property type="match status" value="1"/>
</dbReference>
<keyword evidence="1 10" id="KW-0963">Cytoplasm</keyword>
<comment type="similarity">
    <text evidence="10">In the C-terminal section; belongs to the DAO family.</text>
</comment>
<dbReference type="InterPro" id="IPR008471">
    <property type="entry name" value="MnmC-like_methylTransf"/>
</dbReference>
<dbReference type="RefSeq" id="WP_126793821.1">
    <property type="nucleotide sequence ID" value="NZ_PIPI01000008.1"/>
</dbReference>
<keyword evidence="6 10" id="KW-0819">tRNA processing</keyword>
<dbReference type="InterPro" id="IPR017610">
    <property type="entry name" value="tRNA_S-uridine_synth_MnmC_C"/>
</dbReference>
<keyword evidence="5 10" id="KW-0949">S-adenosyl-L-methionine</keyword>
<dbReference type="InterPro" id="IPR047785">
    <property type="entry name" value="tRNA_MNMC2"/>
</dbReference>
<dbReference type="InterPro" id="IPR029063">
    <property type="entry name" value="SAM-dependent_MTases_sf"/>
</dbReference>
<evidence type="ECO:0000259" key="12">
    <source>
        <dbReference type="Pfam" id="PF05430"/>
    </source>
</evidence>
<dbReference type="GO" id="GO:0004808">
    <property type="term" value="F:tRNA (5-methylaminomethyl-2-thiouridylate)(34)-methyltransferase activity"/>
    <property type="evidence" value="ECO:0007669"/>
    <property type="project" value="UniProtKB-EC"/>
</dbReference>
<comment type="similarity">
    <text evidence="10">In the N-terminal section; belongs to the methyltransferase superfamily. tRNA (mnm(5)s(2)U34)-methyltransferase family.</text>
</comment>
<keyword evidence="3 10" id="KW-0285">Flavoprotein</keyword>
<sequence>MSGSSATSPAISFASVQFDAQGVPESTHYDDIYFSRDDGVAESKYVFLQQNGLPERWQNLKPGQVFHIAETGFGTGLNFLLTAAAFLHALALQKAPAANATACNKKAPAANALALQMLHYTSFEKSPLRRQDLERALSHWAHIPELRELSATLLRHYPMQLSGQHRLHLHPNITLDLIFADVLTALPDWAANHADSVDAWYLDGFAPSKNPDMWQPELYRGIARSMRAGATLATFTATGHVRRGLQQAGIHMQKVPGFGSKREMLRGYQQKLAQPQSRNPFLKQSASSRPQTLCIIGDGIAAASLLWALRDYPGNITLLQPSQGWATGASGNPQGAVYPLLQANWTRTSEFYSHAFLYAQRLYTELAPQAVNFSGVLELATGSDANRRIRKLLALGAYPQTLVQGATQQQASTIAGIALPAPALYYPNAGWVQPTELVASIAEQALAYRQQHGLTTEVKSATQVVAIEKTALLWTVTNTTGSSDAFNQLVLANGAQLADLLPQATIPIRPVRGQITQLNVEPNSELAQLRTVVCHKGYITPATKTGDQATLCIGATFDKTRSSNDYIAADDDANLQQLCDELGYTVDASAIAASRASVRATTPDHLPVIGQVPWVRTRYNAESVAENVAETYTNLWVLSGLGARGFTSAPLCAEALASQIMQRPNPLSASLAAALAADRFVQKAILRKQDPLSLR</sequence>
<evidence type="ECO:0000256" key="5">
    <source>
        <dbReference type="ARBA" id="ARBA00022691"/>
    </source>
</evidence>
<comment type="catalytic activity">
    <reaction evidence="10">
        <text>5-aminomethyl-2-thiouridine(34) in tRNA + S-adenosyl-L-methionine = 5-methylaminomethyl-2-thiouridine(34) in tRNA + S-adenosyl-L-homocysteine + H(+)</text>
        <dbReference type="Rhea" id="RHEA:19569"/>
        <dbReference type="Rhea" id="RHEA-COMP:10195"/>
        <dbReference type="Rhea" id="RHEA-COMP:10197"/>
        <dbReference type="ChEBI" id="CHEBI:15378"/>
        <dbReference type="ChEBI" id="CHEBI:57856"/>
        <dbReference type="ChEBI" id="CHEBI:59789"/>
        <dbReference type="ChEBI" id="CHEBI:74454"/>
        <dbReference type="ChEBI" id="CHEBI:74455"/>
        <dbReference type="EC" id="2.1.1.61"/>
    </reaction>
</comment>
<dbReference type="PANTHER" id="PTHR13847:SF283">
    <property type="entry name" value="TRNA 5-METHYLAMINOMETHYL-2-THIOURIDINE BIOSYNTHESIS BIFUNCTIONAL PROTEIN MNMC"/>
    <property type="match status" value="1"/>
</dbReference>
<dbReference type="GO" id="GO:0016645">
    <property type="term" value="F:oxidoreductase activity, acting on the CH-NH group of donors"/>
    <property type="evidence" value="ECO:0007669"/>
    <property type="project" value="InterPro"/>
</dbReference>
<evidence type="ECO:0000256" key="7">
    <source>
        <dbReference type="ARBA" id="ARBA00022827"/>
    </source>
</evidence>
<dbReference type="EMBL" id="PIPI01000008">
    <property type="protein sequence ID" value="RUO18638.1"/>
    <property type="molecule type" value="Genomic_DNA"/>
</dbReference>
<evidence type="ECO:0000313" key="13">
    <source>
        <dbReference type="EMBL" id="RUO18638.1"/>
    </source>
</evidence>
<evidence type="ECO:0000256" key="6">
    <source>
        <dbReference type="ARBA" id="ARBA00022694"/>
    </source>
</evidence>
<dbReference type="AlphaFoldDB" id="A0A432VQV3"/>
<keyword evidence="2 10" id="KW-0489">Methyltransferase</keyword>
<reference evidence="13 14" key="1">
    <citation type="journal article" date="2011" name="Front. Microbiol.">
        <title>Genomic signatures of strain selection and enhancement in Bacillus atrophaeus var. globigii, a historical biowarfare simulant.</title>
        <authorList>
            <person name="Gibbons H.S."/>
            <person name="Broomall S.M."/>
            <person name="McNew L.A."/>
            <person name="Daligault H."/>
            <person name="Chapman C."/>
            <person name="Bruce D."/>
            <person name="Karavis M."/>
            <person name="Krepps M."/>
            <person name="McGregor P.A."/>
            <person name="Hong C."/>
            <person name="Park K.H."/>
            <person name="Akmal A."/>
            <person name="Feldman A."/>
            <person name="Lin J.S."/>
            <person name="Chang W.E."/>
            <person name="Higgs B.W."/>
            <person name="Demirev P."/>
            <person name="Lindquist J."/>
            <person name="Liem A."/>
            <person name="Fochler E."/>
            <person name="Read T.D."/>
            <person name="Tapia R."/>
            <person name="Johnson S."/>
            <person name="Bishop-Lilly K.A."/>
            <person name="Detter C."/>
            <person name="Han C."/>
            <person name="Sozhamannan S."/>
            <person name="Rosenzweig C.N."/>
            <person name="Skowronski E.W."/>
        </authorList>
    </citation>
    <scope>NUCLEOTIDE SEQUENCE [LARGE SCALE GENOMIC DNA]</scope>
    <source>
        <strain evidence="13 14">AK5</strain>
    </source>
</reference>
<dbReference type="EC" id="2.1.1.61" evidence="10"/>
<dbReference type="GO" id="GO:0050660">
    <property type="term" value="F:flavin adenine dinucleotide binding"/>
    <property type="evidence" value="ECO:0007669"/>
    <property type="project" value="UniProtKB-UniRule"/>
</dbReference>
<dbReference type="OrthoDB" id="9786494at2"/>
<dbReference type="NCBIfam" id="TIGR03197">
    <property type="entry name" value="MnmC_Cterm"/>
    <property type="match status" value="1"/>
</dbReference>
<feature type="domain" description="MnmC-like methyltransferase" evidence="12">
    <location>
        <begin position="144"/>
        <end position="269"/>
    </location>
</feature>
<dbReference type="GO" id="GO:0005737">
    <property type="term" value="C:cytoplasm"/>
    <property type="evidence" value="ECO:0007669"/>
    <property type="project" value="UniProtKB-SubCell"/>
</dbReference>
<evidence type="ECO:0000256" key="4">
    <source>
        <dbReference type="ARBA" id="ARBA00022679"/>
    </source>
</evidence>
<keyword evidence="7 10" id="KW-0274">FAD</keyword>
<accession>A0A432VQV3</accession>
<dbReference type="Pfam" id="PF05430">
    <property type="entry name" value="Methyltransf_30"/>
    <property type="match status" value="1"/>
</dbReference>
<dbReference type="PANTHER" id="PTHR13847">
    <property type="entry name" value="SARCOSINE DEHYDROGENASE-RELATED"/>
    <property type="match status" value="1"/>
</dbReference>
<feature type="region of interest" description="tRNA (mnm(5)s(2)U34)-methyltransferase" evidence="10">
    <location>
        <begin position="1"/>
        <end position="270"/>
    </location>
</feature>
<keyword evidence="14" id="KW-1185">Reference proteome</keyword>
<evidence type="ECO:0000256" key="9">
    <source>
        <dbReference type="ARBA" id="ARBA00023268"/>
    </source>
</evidence>
<keyword evidence="9 10" id="KW-0511">Multifunctional enzyme</keyword>
<feature type="domain" description="FAD dependent oxidoreductase" evidence="11">
    <location>
        <begin position="293"/>
        <end position="658"/>
    </location>
</feature>
<comment type="subcellular location">
    <subcellularLocation>
        <location evidence="10">Cytoplasm</location>
    </subcellularLocation>
</comment>
<dbReference type="Gene3D" id="3.30.9.10">
    <property type="entry name" value="D-Amino Acid Oxidase, subunit A, domain 2"/>
    <property type="match status" value="1"/>
</dbReference>
<evidence type="ECO:0000313" key="14">
    <source>
        <dbReference type="Proteomes" id="UP000288212"/>
    </source>
</evidence>
<protein>
    <recommendedName>
        <fullName evidence="10">tRNA 5-methylaminomethyl-2-thiouridine biosynthesis bifunctional protein MnmC</fullName>
        <shortName evidence="10">tRNA mnm(5)s(2)U biosynthesis bifunctional protein</shortName>
    </recommendedName>
    <domain>
        <recommendedName>
            <fullName evidence="10">tRNA (mnm(5)s(2)U34)-methyltransferase</fullName>
            <ecNumber evidence="10">2.1.1.61</ecNumber>
        </recommendedName>
    </domain>
    <domain>
        <recommendedName>
            <fullName evidence="10">FAD-dependent cmnm(5)s(2)U34 oxidoreductase</fullName>
            <ecNumber evidence="10">1.5.-.-</ecNumber>
        </recommendedName>
    </domain>
</protein>
<comment type="caution">
    <text evidence="13">The sequence shown here is derived from an EMBL/GenBank/DDBJ whole genome shotgun (WGS) entry which is preliminary data.</text>
</comment>
<dbReference type="InterPro" id="IPR006076">
    <property type="entry name" value="FAD-dep_OxRdtase"/>
</dbReference>
<dbReference type="GO" id="GO:0032259">
    <property type="term" value="P:methylation"/>
    <property type="evidence" value="ECO:0007669"/>
    <property type="project" value="UniProtKB-KW"/>
</dbReference>
<dbReference type="SUPFAM" id="SSF51905">
    <property type="entry name" value="FAD/NAD(P)-binding domain"/>
    <property type="match status" value="1"/>
</dbReference>
<dbReference type="Gene3D" id="3.40.50.150">
    <property type="entry name" value="Vaccinia Virus protein VP39"/>
    <property type="match status" value="1"/>
</dbReference>
<feature type="region of interest" description="FAD-dependent cmnm(5)s(2)U34 oxidoreductase" evidence="10">
    <location>
        <begin position="296"/>
        <end position="695"/>
    </location>
</feature>
<name>A0A432VQV3_9GAMM</name>
<dbReference type="Pfam" id="PF01266">
    <property type="entry name" value="DAO"/>
    <property type="match status" value="1"/>
</dbReference>
<evidence type="ECO:0000256" key="3">
    <source>
        <dbReference type="ARBA" id="ARBA00022630"/>
    </source>
</evidence>
<dbReference type="NCBIfam" id="NF033855">
    <property type="entry name" value="tRNA_MNMC2"/>
    <property type="match status" value="1"/>
</dbReference>
<keyword evidence="8 10" id="KW-0560">Oxidoreductase</keyword>
<dbReference type="InterPro" id="IPR036188">
    <property type="entry name" value="FAD/NAD-bd_sf"/>
</dbReference>
<dbReference type="Proteomes" id="UP000288212">
    <property type="component" value="Unassembled WGS sequence"/>
</dbReference>
<comment type="function">
    <text evidence="10">Catalyzes the last two steps in the biosynthesis of 5-methylaminomethyl-2-thiouridine (mnm(5)s(2)U) at the wobble position (U34) in tRNA. Catalyzes the FAD-dependent demodification of cmnm(5)s(2)U34 to nm(5)s(2)U34, followed by the transfer of a methyl group from S-adenosyl-L-methionine to nm(5)s(2)U34, to form mnm(5)s(2)U34.</text>
</comment>
<dbReference type="InterPro" id="IPR023032">
    <property type="entry name" value="tRNA_MAMT_biosynth_bifunc_MnmC"/>
</dbReference>
<dbReference type="Gene3D" id="3.50.50.60">
    <property type="entry name" value="FAD/NAD(P)-binding domain"/>
    <property type="match status" value="1"/>
</dbReference>
<evidence type="ECO:0000256" key="8">
    <source>
        <dbReference type="ARBA" id="ARBA00023002"/>
    </source>
</evidence>
<evidence type="ECO:0000259" key="11">
    <source>
        <dbReference type="Pfam" id="PF01266"/>
    </source>
</evidence>
<organism evidence="13 14">
    <name type="scientific">Aliidiomarina haloalkalitolerans</name>
    <dbReference type="NCBI Taxonomy" id="859059"/>
    <lineage>
        <taxon>Bacteria</taxon>
        <taxon>Pseudomonadati</taxon>
        <taxon>Pseudomonadota</taxon>
        <taxon>Gammaproteobacteria</taxon>
        <taxon>Alteromonadales</taxon>
        <taxon>Idiomarinaceae</taxon>
        <taxon>Aliidiomarina</taxon>
    </lineage>
</organism>
<gene>
    <name evidence="10" type="primary">mnmC</name>
    <name evidence="13" type="ORF">CWE06_10365</name>
</gene>
<proteinExistence type="inferred from homology"/>
<comment type="cofactor">
    <cofactor evidence="10">
        <name>FAD</name>
        <dbReference type="ChEBI" id="CHEBI:57692"/>
    </cofactor>
</comment>
<evidence type="ECO:0000256" key="1">
    <source>
        <dbReference type="ARBA" id="ARBA00022490"/>
    </source>
</evidence>
<dbReference type="NCBIfam" id="NF002481">
    <property type="entry name" value="PRK01747.1-2"/>
    <property type="match status" value="1"/>
</dbReference>
<evidence type="ECO:0000256" key="10">
    <source>
        <dbReference type="HAMAP-Rule" id="MF_01102"/>
    </source>
</evidence>
<dbReference type="EC" id="1.5.-.-" evidence="10"/>
<evidence type="ECO:0000256" key="2">
    <source>
        <dbReference type="ARBA" id="ARBA00022603"/>
    </source>
</evidence>
<keyword evidence="4 10" id="KW-0808">Transferase</keyword>